<organism evidence="4 5">
    <name type="scientific">Acidisphaera rubrifaciens HS-AP3</name>
    <dbReference type="NCBI Taxonomy" id="1231350"/>
    <lineage>
        <taxon>Bacteria</taxon>
        <taxon>Pseudomonadati</taxon>
        <taxon>Pseudomonadota</taxon>
        <taxon>Alphaproteobacteria</taxon>
        <taxon>Acetobacterales</taxon>
        <taxon>Acetobacteraceae</taxon>
        <taxon>Acidisphaera</taxon>
    </lineage>
</organism>
<reference evidence="4 5" key="1">
    <citation type="submission" date="2012-11" db="EMBL/GenBank/DDBJ databases">
        <title>Whole genome sequence of Acidisphaera rubrifaciens HS-AP3.</title>
        <authorList>
            <person name="Azuma Y."/>
            <person name="Higashiura N."/>
            <person name="Hirakawa H."/>
            <person name="Matsushita K."/>
        </authorList>
    </citation>
    <scope>NUCLEOTIDE SEQUENCE [LARGE SCALE GENOMIC DNA]</scope>
    <source>
        <strain evidence="4 5">HS-AP3</strain>
    </source>
</reference>
<evidence type="ECO:0000256" key="2">
    <source>
        <dbReference type="ARBA" id="ARBA00022679"/>
    </source>
</evidence>
<dbReference type="SUPFAM" id="SSF53335">
    <property type="entry name" value="S-adenosyl-L-methionine-dependent methyltransferases"/>
    <property type="match status" value="1"/>
</dbReference>
<dbReference type="NCBIfam" id="TIGR03438">
    <property type="entry name" value="egtD_ergothio"/>
    <property type="match status" value="1"/>
</dbReference>
<dbReference type="PANTHER" id="PTHR43397:SF1">
    <property type="entry name" value="ERGOTHIONEINE BIOSYNTHESIS PROTEIN 1"/>
    <property type="match status" value="1"/>
</dbReference>
<keyword evidence="5" id="KW-1185">Reference proteome</keyword>
<dbReference type="Proteomes" id="UP000032680">
    <property type="component" value="Unassembled WGS sequence"/>
</dbReference>
<dbReference type="PIRSF" id="PIRSF018005">
    <property type="entry name" value="UCP018005"/>
    <property type="match status" value="1"/>
</dbReference>
<accession>A0A0D6P4N5</accession>
<dbReference type="GO" id="GO:0032259">
    <property type="term" value="P:methylation"/>
    <property type="evidence" value="ECO:0007669"/>
    <property type="project" value="UniProtKB-KW"/>
</dbReference>
<proteinExistence type="predicted"/>
<evidence type="ECO:0000256" key="1">
    <source>
        <dbReference type="ARBA" id="ARBA00022603"/>
    </source>
</evidence>
<dbReference type="Gene3D" id="3.40.50.150">
    <property type="entry name" value="Vaccinia Virus protein VP39"/>
    <property type="match status" value="1"/>
</dbReference>
<evidence type="ECO:0000259" key="3">
    <source>
        <dbReference type="Pfam" id="PF10017"/>
    </source>
</evidence>
<keyword evidence="1 4" id="KW-0489">Methyltransferase</keyword>
<dbReference type="GO" id="GO:0008168">
    <property type="term" value="F:methyltransferase activity"/>
    <property type="evidence" value="ECO:0007669"/>
    <property type="project" value="UniProtKB-KW"/>
</dbReference>
<dbReference type="Pfam" id="PF10017">
    <property type="entry name" value="Methyltransf_33"/>
    <property type="match status" value="1"/>
</dbReference>
<dbReference type="AlphaFoldDB" id="A0A0D6P4N5"/>
<sequence length="319" mass="35027">MARHQPILQLDVDVIGDALMGLLQPRKTLPPKLLYDETGCRLFGDITALPEYYLTRTELSILRRLGPSLRAHVPAHGWMVEYGASSSLKAAIVLRQLDRPAGYIPIDIAPDALASVQSDLHPDFPSLEILPICADFLRPVELPAPARDARIFGFFPGSTIGNLEPTAATAFLRLARATLGPGALFLVGADLRKPADRLLPAYDDAQGVTAAFNLNLLTRLNREAGANFDLDRFAHRALWNDAESRVEMHLVSLADQSVRLGRQHITFRRGETIHTENSYKHAPEAFDRIAAAAGWRTIERWTDDDGLFALTLLGGTPGA</sequence>
<name>A0A0D6P4N5_9PROT</name>
<comment type="caution">
    <text evidence="4">The sequence shown here is derived from an EMBL/GenBank/DDBJ whole genome shotgun (WGS) entry which is preliminary data.</text>
</comment>
<keyword evidence="2 4" id="KW-0808">Transferase</keyword>
<protein>
    <submittedName>
        <fullName evidence="4">Methyltransferase</fullName>
    </submittedName>
</protein>
<dbReference type="EMBL" id="BANB01000064">
    <property type="protein sequence ID" value="GAN76153.1"/>
    <property type="molecule type" value="Genomic_DNA"/>
</dbReference>
<evidence type="ECO:0000313" key="5">
    <source>
        <dbReference type="Proteomes" id="UP000032680"/>
    </source>
</evidence>
<dbReference type="InterPro" id="IPR019257">
    <property type="entry name" value="MeTrfase_dom"/>
</dbReference>
<dbReference type="InterPro" id="IPR017804">
    <property type="entry name" value="MeTrfase_EgtD-like"/>
</dbReference>
<gene>
    <name evidence="4" type="ORF">Asru_0064_01</name>
</gene>
<dbReference type="InterPro" id="IPR035094">
    <property type="entry name" value="EgtD"/>
</dbReference>
<evidence type="ECO:0000313" key="4">
    <source>
        <dbReference type="EMBL" id="GAN76153.1"/>
    </source>
</evidence>
<dbReference type="PANTHER" id="PTHR43397">
    <property type="entry name" value="ERGOTHIONEINE BIOSYNTHESIS PROTEIN 1"/>
    <property type="match status" value="1"/>
</dbReference>
<feature type="domain" description="Histidine-specific methyltransferase SAM-dependent" evidence="3">
    <location>
        <begin position="17"/>
        <end position="313"/>
    </location>
</feature>
<dbReference type="InterPro" id="IPR051128">
    <property type="entry name" value="EgtD_Methyltrsf_superfamily"/>
</dbReference>
<dbReference type="InterPro" id="IPR029063">
    <property type="entry name" value="SAM-dependent_MTases_sf"/>
</dbReference>